<sequence>MQVYMSDINKRAVEFSKINAKDNNAQVTIKWGNIFDPWEDEKFDVIISNPPIVAGKNIWMNIIKGSFIHLNPEGSLQLVAFHNKGGERISQFMKDTFGNMTELIKSGGIRVYKSVKEE</sequence>
<evidence type="ECO:0000259" key="3">
    <source>
        <dbReference type="Pfam" id="PF05175"/>
    </source>
</evidence>
<evidence type="ECO:0000256" key="2">
    <source>
        <dbReference type="ARBA" id="ARBA00022679"/>
    </source>
</evidence>
<dbReference type="CDD" id="cd02440">
    <property type="entry name" value="AdoMet_MTases"/>
    <property type="match status" value="1"/>
</dbReference>
<accession>A0A645I445</accession>
<reference evidence="4" key="1">
    <citation type="submission" date="2019-08" db="EMBL/GenBank/DDBJ databases">
        <authorList>
            <person name="Kucharzyk K."/>
            <person name="Murdoch R.W."/>
            <person name="Higgins S."/>
            <person name="Loffler F."/>
        </authorList>
    </citation>
    <scope>NUCLEOTIDE SEQUENCE</scope>
</reference>
<dbReference type="PANTHER" id="PTHR47816">
    <property type="entry name" value="RIBOSOMAL RNA SMALL SUBUNIT METHYLTRANSFERASE C"/>
    <property type="match status" value="1"/>
</dbReference>
<protein>
    <submittedName>
        <fullName evidence="4">Ribosomal RNA small subunit methyltransferase C</fullName>
        <ecNumber evidence="4">2.1.1.172</ecNumber>
    </submittedName>
</protein>
<dbReference type="EMBL" id="VSSQ01105532">
    <property type="protein sequence ID" value="MPN45542.1"/>
    <property type="molecule type" value="Genomic_DNA"/>
</dbReference>
<name>A0A645I445_9ZZZZ</name>
<keyword evidence="1 4" id="KW-0489">Methyltransferase</keyword>
<dbReference type="Pfam" id="PF05175">
    <property type="entry name" value="MTS"/>
    <property type="match status" value="1"/>
</dbReference>
<dbReference type="Gene3D" id="3.40.50.150">
    <property type="entry name" value="Vaccinia Virus protein VP39"/>
    <property type="match status" value="1"/>
</dbReference>
<dbReference type="AlphaFoldDB" id="A0A645I445"/>
<dbReference type="PANTHER" id="PTHR47816:SF4">
    <property type="entry name" value="RIBOSOMAL RNA SMALL SUBUNIT METHYLTRANSFERASE C"/>
    <property type="match status" value="1"/>
</dbReference>
<comment type="caution">
    <text evidence="4">The sequence shown here is derived from an EMBL/GenBank/DDBJ whole genome shotgun (WGS) entry which is preliminary data.</text>
</comment>
<evidence type="ECO:0000256" key="1">
    <source>
        <dbReference type="ARBA" id="ARBA00022603"/>
    </source>
</evidence>
<proteinExistence type="predicted"/>
<dbReference type="InterPro" id="IPR046977">
    <property type="entry name" value="RsmC/RlmG"/>
</dbReference>
<dbReference type="EC" id="2.1.1.172" evidence="4"/>
<keyword evidence="2 4" id="KW-0808">Transferase</keyword>
<evidence type="ECO:0000313" key="4">
    <source>
        <dbReference type="EMBL" id="MPN45542.1"/>
    </source>
</evidence>
<dbReference type="SUPFAM" id="SSF53335">
    <property type="entry name" value="S-adenosyl-L-methionine-dependent methyltransferases"/>
    <property type="match status" value="1"/>
</dbReference>
<organism evidence="4">
    <name type="scientific">bioreactor metagenome</name>
    <dbReference type="NCBI Taxonomy" id="1076179"/>
    <lineage>
        <taxon>unclassified sequences</taxon>
        <taxon>metagenomes</taxon>
        <taxon>ecological metagenomes</taxon>
    </lineage>
</organism>
<dbReference type="GO" id="GO:0052914">
    <property type="term" value="F:16S rRNA (guanine(1207)-N(2))-methyltransferase activity"/>
    <property type="evidence" value="ECO:0007669"/>
    <property type="project" value="UniProtKB-EC"/>
</dbReference>
<gene>
    <name evidence="4" type="primary">rsmC_9</name>
    <name evidence="4" type="ORF">SDC9_193109</name>
</gene>
<dbReference type="InterPro" id="IPR007848">
    <property type="entry name" value="Small_mtfrase_dom"/>
</dbReference>
<feature type="domain" description="Methyltransferase small" evidence="3">
    <location>
        <begin position="2"/>
        <end position="113"/>
    </location>
</feature>
<dbReference type="InterPro" id="IPR029063">
    <property type="entry name" value="SAM-dependent_MTases_sf"/>
</dbReference>